<dbReference type="OrthoDB" id="6882086at2"/>
<dbReference type="RefSeq" id="WP_085094912.1">
    <property type="nucleotide sequence ID" value="NZ_AP022603.1"/>
</dbReference>
<organism evidence="1 2">
    <name type="scientific">Mycolicibacterium fallax</name>
    <name type="common">Mycobacterium fallax</name>
    <dbReference type="NCBI Taxonomy" id="1793"/>
    <lineage>
        <taxon>Bacteria</taxon>
        <taxon>Bacillati</taxon>
        <taxon>Actinomycetota</taxon>
        <taxon>Actinomycetes</taxon>
        <taxon>Mycobacteriales</taxon>
        <taxon>Mycobacteriaceae</taxon>
        <taxon>Mycolicibacterium</taxon>
    </lineage>
</organism>
<reference evidence="1 2" key="1">
    <citation type="submission" date="2016-01" db="EMBL/GenBank/DDBJ databases">
        <title>The new phylogeny of the genus Mycobacterium.</title>
        <authorList>
            <person name="Tarcisio F."/>
            <person name="Conor M."/>
            <person name="Antonella G."/>
            <person name="Elisabetta G."/>
            <person name="Giulia F.S."/>
            <person name="Sara T."/>
            <person name="Anna F."/>
            <person name="Clotilde B."/>
            <person name="Roberto B."/>
            <person name="Veronica D.S."/>
            <person name="Fabio R."/>
            <person name="Monica P."/>
            <person name="Olivier J."/>
            <person name="Enrico T."/>
            <person name="Nicola S."/>
        </authorList>
    </citation>
    <scope>NUCLEOTIDE SEQUENCE [LARGE SCALE GENOMIC DNA]</scope>
    <source>
        <strain evidence="1 2">DSM 44179</strain>
    </source>
</reference>
<dbReference type="InterPro" id="IPR021734">
    <property type="entry name" value="DUF3303"/>
</dbReference>
<evidence type="ECO:0008006" key="3">
    <source>
        <dbReference type="Google" id="ProtNLM"/>
    </source>
</evidence>
<accession>A0A1X1RFC8</accession>
<protein>
    <recommendedName>
        <fullName evidence="3">DUF3303 domain-containing protein</fullName>
    </recommendedName>
</protein>
<keyword evidence="2" id="KW-1185">Reference proteome</keyword>
<name>A0A1X1RFC8_MYCFA</name>
<comment type="caution">
    <text evidence="1">The sequence shown here is derived from an EMBL/GenBank/DDBJ whole genome shotgun (WGS) entry which is preliminary data.</text>
</comment>
<dbReference type="Pfam" id="PF11746">
    <property type="entry name" value="DUF3303"/>
    <property type="match status" value="1"/>
</dbReference>
<evidence type="ECO:0000313" key="2">
    <source>
        <dbReference type="Proteomes" id="UP000193484"/>
    </source>
</evidence>
<gene>
    <name evidence="1" type="ORF">AWC04_08065</name>
</gene>
<proteinExistence type="predicted"/>
<evidence type="ECO:0000313" key="1">
    <source>
        <dbReference type="EMBL" id="ORV04544.1"/>
    </source>
</evidence>
<dbReference type="EMBL" id="LQOJ01000030">
    <property type="protein sequence ID" value="ORV04544.1"/>
    <property type="molecule type" value="Genomic_DNA"/>
</dbReference>
<sequence length="103" mass="11277">MKYLVSWTYRLTGSAQENEASLRRGLAVYSKWTLPETTTYHQFLARLDGSGGAAVIETDNPADITETAGKFAFMLDYQVVPVVDIADGIQAMIAGIDFLESVP</sequence>
<dbReference type="AlphaFoldDB" id="A0A1X1RFC8"/>
<dbReference type="Proteomes" id="UP000193484">
    <property type="component" value="Unassembled WGS sequence"/>
</dbReference>